<name>A0A3G4VAL0_9VIBR</name>
<reference evidence="3 4" key="1">
    <citation type="submission" date="2018-11" db="EMBL/GenBank/DDBJ databases">
        <title>Complete Genome Sequence of Vbrio mediterranei 117-T6: a Potential Pathogen Bacteria Isolated from the Conchocelis of Pyropia.</title>
        <authorList>
            <person name="Liu Q."/>
        </authorList>
    </citation>
    <scope>NUCLEOTIDE SEQUENCE [LARGE SCALE GENOMIC DNA]</scope>
    <source>
        <strain evidence="3 4">117-T6</strain>
    </source>
</reference>
<sequence>MKDYWLKLDQKFLALSTREKSLLSICAFVIVAMMLYLLLLEPSLLQKNRLERQLQQVSSENMELEGQLSVLSSQLKQDPDKDINLEFNQLIDESQALSEQLSGLVDNLISPVQMTNLLELVLSKSQGLKLVALESLPPEPITGTDGASEYSGYFVHPVKIELTGNYFAIAKYLSELEQMPVKYYWRSFKYDVEKHPKARLILEVYTLGTRKEFIGG</sequence>
<keyword evidence="2" id="KW-0812">Transmembrane</keyword>
<evidence type="ECO:0000313" key="4">
    <source>
        <dbReference type="Proteomes" id="UP000279760"/>
    </source>
</evidence>
<dbReference type="Pfam" id="PF04612">
    <property type="entry name" value="T2SSM"/>
    <property type="match status" value="1"/>
</dbReference>
<dbReference type="GO" id="GO:0015627">
    <property type="term" value="C:type II protein secretion system complex"/>
    <property type="evidence" value="ECO:0007669"/>
    <property type="project" value="InterPro"/>
</dbReference>
<evidence type="ECO:0000313" key="3">
    <source>
        <dbReference type="EMBL" id="AYV21847.1"/>
    </source>
</evidence>
<accession>A0A3G4VAL0</accession>
<dbReference type="AlphaFoldDB" id="A0A3G4VAL0"/>
<protein>
    <submittedName>
        <fullName evidence="3">MSHA biogenesis protein MshJ</fullName>
    </submittedName>
</protein>
<keyword evidence="1" id="KW-0175">Coiled coil</keyword>
<dbReference type="Proteomes" id="UP000279760">
    <property type="component" value="Chromosome 1"/>
</dbReference>
<keyword evidence="2" id="KW-1133">Transmembrane helix</keyword>
<dbReference type="GO" id="GO:0015628">
    <property type="term" value="P:protein secretion by the type II secretion system"/>
    <property type="evidence" value="ECO:0007669"/>
    <property type="project" value="InterPro"/>
</dbReference>
<feature type="transmembrane region" description="Helical" evidence="2">
    <location>
        <begin position="21"/>
        <end position="39"/>
    </location>
</feature>
<organism evidence="3 4">
    <name type="scientific">Vibrio mediterranei</name>
    <dbReference type="NCBI Taxonomy" id="689"/>
    <lineage>
        <taxon>Bacteria</taxon>
        <taxon>Pseudomonadati</taxon>
        <taxon>Pseudomonadota</taxon>
        <taxon>Gammaproteobacteria</taxon>
        <taxon>Vibrionales</taxon>
        <taxon>Vibrionaceae</taxon>
        <taxon>Vibrio</taxon>
    </lineage>
</organism>
<evidence type="ECO:0000256" key="1">
    <source>
        <dbReference type="SAM" id="Coils"/>
    </source>
</evidence>
<gene>
    <name evidence="3" type="ORF">ECB94_11560</name>
</gene>
<feature type="coiled-coil region" evidence="1">
    <location>
        <begin position="47"/>
        <end position="74"/>
    </location>
</feature>
<evidence type="ECO:0000256" key="2">
    <source>
        <dbReference type="SAM" id="Phobius"/>
    </source>
</evidence>
<dbReference type="InterPro" id="IPR007690">
    <property type="entry name" value="T2SS_GspM"/>
</dbReference>
<proteinExistence type="predicted"/>
<dbReference type="EMBL" id="CP033577">
    <property type="protein sequence ID" value="AYV21847.1"/>
    <property type="molecule type" value="Genomic_DNA"/>
</dbReference>
<keyword evidence="2" id="KW-0472">Membrane</keyword>
<dbReference type="RefSeq" id="WP_124940615.1">
    <property type="nucleotide sequence ID" value="NZ_CP033577.1"/>
</dbReference>